<dbReference type="Pfam" id="PF08448">
    <property type="entry name" value="PAS_4"/>
    <property type="match status" value="1"/>
</dbReference>
<organism evidence="4 5">
    <name type="scientific">Aliarcobacter butzleri L348</name>
    <dbReference type="NCBI Taxonomy" id="1447256"/>
    <lineage>
        <taxon>Bacteria</taxon>
        <taxon>Pseudomonadati</taxon>
        <taxon>Campylobacterota</taxon>
        <taxon>Epsilonproteobacteria</taxon>
        <taxon>Campylobacterales</taxon>
        <taxon>Arcobacteraceae</taxon>
        <taxon>Aliarcobacter</taxon>
    </lineage>
</organism>
<feature type="domain" description="PAC" evidence="1">
    <location>
        <begin position="88"/>
        <end position="143"/>
    </location>
</feature>
<dbReference type="NCBIfam" id="TIGR00229">
    <property type="entry name" value="sensory_box"/>
    <property type="match status" value="1"/>
</dbReference>
<dbReference type="PANTHER" id="PTHR33121">
    <property type="entry name" value="CYCLIC DI-GMP PHOSPHODIESTERASE PDEF"/>
    <property type="match status" value="1"/>
</dbReference>
<dbReference type="NCBIfam" id="TIGR00254">
    <property type="entry name" value="GGDEF"/>
    <property type="match status" value="1"/>
</dbReference>
<accession>A0A0G9JZX8</accession>
<dbReference type="Gene3D" id="3.30.70.270">
    <property type="match status" value="1"/>
</dbReference>
<dbReference type="InterPro" id="IPR035965">
    <property type="entry name" value="PAS-like_dom_sf"/>
</dbReference>
<sequence length="538" mass="61682">MKPAIDPENLLRLISEYSPDMLWIKDLEGRYLYANNAICKGLLIATPDEVFGKDDNFFVKRVREKHKENPEYHTFSSCSNSDEETLKAMKSLRFIEKGNIRGKLTYLEVDKAPFFDENGKLVGVIGTARDITEKILLKEKNEKLAYYDQLTTLPNRQKIILDINTNFPTACIVFNIDDFKEINDFFGTENADKILQDIANRFLDYKYIVYRIDGDEFAILFYENLSIDQLKSQAQKILTLFDEEPFHVEDQTISIGFSIGIAKAKDNLLTKVDIAVNHAKNSSSDISVYEESENIEKKYKQNLEMATSIKEAILEDRIVCHYQPLIDIETGEIYSFETLVRMIDKDGNIIPPIKFLDFSKKVKLYSSITRKVIKEACETFKHRNENFSINLNIADIKDKETVKEIIKNITETNTASKVTFEILESEGIENYDEVISFINQIKALGAKIAIDDFGTGYSNFEHLLRLDVNYIKIDGSLIKNIASDEKHRIIVETIVSFARRIGIKTVAEFVADKQILEIIKEIGVSCAQGYYIGKPEKL</sequence>
<comment type="caution">
    <text evidence="4">The sequence shown here is derived from an EMBL/GenBank/DDBJ whole genome shotgun (WGS) entry which is preliminary data.</text>
</comment>
<dbReference type="SMART" id="SM00267">
    <property type="entry name" value="GGDEF"/>
    <property type="match status" value="1"/>
</dbReference>
<dbReference type="Gene3D" id="3.20.20.450">
    <property type="entry name" value="EAL domain"/>
    <property type="match status" value="1"/>
</dbReference>
<dbReference type="InterPro" id="IPR035919">
    <property type="entry name" value="EAL_sf"/>
</dbReference>
<dbReference type="Proteomes" id="UP000035514">
    <property type="component" value="Unassembled WGS sequence"/>
</dbReference>
<dbReference type="InterPro" id="IPR001633">
    <property type="entry name" value="EAL_dom"/>
</dbReference>
<evidence type="ECO:0000259" key="2">
    <source>
        <dbReference type="PROSITE" id="PS50883"/>
    </source>
</evidence>
<dbReference type="InterPro" id="IPR050706">
    <property type="entry name" value="Cyclic-di-GMP_PDE-like"/>
</dbReference>
<evidence type="ECO:0000259" key="1">
    <source>
        <dbReference type="PROSITE" id="PS50113"/>
    </source>
</evidence>
<dbReference type="CDD" id="cd01948">
    <property type="entry name" value="EAL"/>
    <property type="match status" value="1"/>
</dbReference>
<feature type="domain" description="EAL" evidence="2">
    <location>
        <begin position="302"/>
        <end position="538"/>
    </location>
</feature>
<dbReference type="CDD" id="cd01949">
    <property type="entry name" value="GGDEF"/>
    <property type="match status" value="1"/>
</dbReference>
<protein>
    <submittedName>
        <fullName evidence="4">Diguanylate cyclase</fullName>
    </submittedName>
</protein>
<dbReference type="PROSITE" id="PS50113">
    <property type="entry name" value="PAC"/>
    <property type="match status" value="1"/>
</dbReference>
<dbReference type="Gene3D" id="3.30.450.20">
    <property type="entry name" value="PAS domain"/>
    <property type="match status" value="1"/>
</dbReference>
<name>A0A0G9JZX8_9BACT</name>
<dbReference type="PROSITE" id="PS50887">
    <property type="entry name" value="GGDEF"/>
    <property type="match status" value="1"/>
</dbReference>
<dbReference type="EMBL" id="JAIQ01000093">
    <property type="protein sequence ID" value="KLD99826.1"/>
    <property type="molecule type" value="Genomic_DNA"/>
</dbReference>
<dbReference type="InterPro" id="IPR043128">
    <property type="entry name" value="Rev_trsase/Diguanyl_cyclase"/>
</dbReference>
<dbReference type="Pfam" id="PF00563">
    <property type="entry name" value="EAL"/>
    <property type="match status" value="1"/>
</dbReference>
<dbReference type="PROSITE" id="PS50883">
    <property type="entry name" value="EAL"/>
    <property type="match status" value="1"/>
</dbReference>
<dbReference type="PANTHER" id="PTHR33121:SF71">
    <property type="entry name" value="OXYGEN SENSOR PROTEIN DOSP"/>
    <property type="match status" value="1"/>
</dbReference>
<dbReference type="InterPro" id="IPR029787">
    <property type="entry name" value="Nucleotide_cyclase"/>
</dbReference>
<feature type="domain" description="GGDEF" evidence="3">
    <location>
        <begin position="167"/>
        <end position="291"/>
    </location>
</feature>
<dbReference type="CDD" id="cd00130">
    <property type="entry name" value="PAS"/>
    <property type="match status" value="1"/>
</dbReference>
<dbReference type="InterPro" id="IPR000700">
    <property type="entry name" value="PAS-assoc_C"/>
</dbReference>
<reference evidence="4 5" key="1">
    <citation type="submission" date="2014-01" db="EMBL/GenBank/DDBJ databases">
        <title>Development of a Comparative Genomic Fingerprinting Assay for High Resolution Genotyping of Arcobacter butzleri.</title>
        <authorList>
            <person name="Webb A.L."/>
            <person name="Inglis G.D."/>
            <person name="Kruczkiewicz P."/>
            <person name="Selinger L.B."/>
            <person name="Taboada E.N."/>
        </authorList>
    </citation>
    <scope>NUCLEOTIDE SEQUENCE [LARGE SCALE GENOMIC DNA]</scope>
    <source>
        <strain evidence="4 5">L348</strain>
    </source>
</reference>
<dbReference type="PATRIC" id="fig|1447256.3.peg.1239"/>
<dbReference type="InterPro" id="IPR000160">
    <property type="entry name" value="GGDEF_dom"/>
</dbReference>
<dbReference type="SUPFAM" id="SSF55073">
    <property type="entry name" value="Nucleotide cyclase"/>
    <property type="match status" value="1"/>
</dbReference>
<dbReference type="SMART" id="SM00052">
    <property type="entry name" value="EAL"/>
    <property type="match status" value="1"/>
</dbReference>
<proteinExistence type="predicted"/>
<evidence type="ECO:0000313" key="4">
    <source>
        <dbReference type="EMBL" id="KLD99826.1"/>
    </source>
</evidence>
<dbReference type="RefSeq" id="WP_046996709.1">
    <property type="nucleotide sequence ID" value="NZ_JAIQ01000093.1"/>
</dbReference>
<dbReference type="Pfam" id="PF00990">
    <property type="entry name" value="GGDEF"/>
    <property type="match status" value="1"/>
</dbReference>
<dbReference type="SUPFAM" id="SSF141868">
    <property type="entry name" value="EAL domain-like"/>
    <property type="match status" value="1"/>
</dbReference>
<evidence type="ECO:0000259" key="3">
    <source>
        <dbReference type="PROSITE" id="PS50887"/>
    </source>
</evidence>
<dbReference type="InterPro" id="IPR000014">
    <property type="entry name" value="PAS"/>
</dbReference>
<dbReference type="GO" id="GO:0071111">
    <property type="term" value="F:cyclic-guanylate-specific phosphodiesterase activity"/>
    <property type="evidence" value="ECO:0007669"/>
    <property type="project" value="InterPro"/>
</dbReference>
<dbReference type="AlphaFoldDB" id="A0A0G9JZX8"/>
<dbReference type="SUPFAM" id="SSF55785">
    <property type="entry name" value="PYP-like sensor domain (PAS domain)"/>
    <property type="match status" value="1"/>
</dbReference>
<dbReference type="InterPro" id="IPR013656">
    <property type="entry name" value="PAS_4"/>
</dbReference>
<gene>
    <name evidence="4" type="ORF">AA20_06355</name>
</gene>
<evidence type="ECO:0000313" key="5">
    <source>
        <dbReference type="Proteomes" id="UP000035514"/>
    </source>
</evidence>